<dbReference type="EMBL" id="JAPDRQ010000022">
    <property type="protein sequence ID" value="KAJ9661499.1"/>
    <property type="molecule type" value="Genomic_DNA"/>
</dbReference>
<evidence type="ECO:0000313" key="2">
    <source>
        <dbReference type="Proteomes" id="UP001172386"/>
    </source>
</evidence>
<organism evidence="1 2">
    <name type="scientific">Neophaeococcomyces mojaviensis</name>
    <dbReference type="NCBI Taxonomy" id="3383035"/>
    <lineage>
        <taxon>Eukaryota</taxon>
        <taxon>Fungi</taxon>
        <taxon>Dikarya</taxon>
        <taxon>Ascomycota</taxon>
        <taxon>Pezizomycotina</taxon>
        <taxon>Eurotiomycetes</taxon>
        <taxon>Chaetothyriomycetidae</taxon>
        <taxon>Chaetothyriales</taxon>
        <taxon>Chaetothyriales incertae sedis</taxon>
        <taxon>Neophaeococcomyces</taxon>
    </lineage>
</organism>
<keyword evidence="2" id="KW-1185">Reference proteome</keyword>
<accession>A0ACC3AFN9</accession>
<gene>
    <name evidence="1" type="ORF">H2198_001879</name>
</gene>
<protein>
    <submittedName>
        <fullName evidence="1">Uncharacterized protein</fullName>
    </submittedName>
</protein>
<evidence type="ECO:0000313" key="1">
    <source>
        <dbReference type="EMBL" id="KAJ9661499.1"/>
    </source>
</evidence>
<name>A0ACC3AFN9_9EURO</name>
<proteinExistence type="predicted"/>
<sequence length="1466" mass="159040">MNRLIQACKLLNLDIIEIKYNDFDDIEADDEQAVATRWAAAKLAIDGMTCAACTTTIERSIASLEGIDRISISLPLGKATVVYDTKITKPAALIQAVEDVGYSATLGNKPAEQQMLALQKTVEVTELGKAFQDVALLSSLVLAADQLCSFEAIRPGHEALRFTSMLLGTWVILWNASYIHSSAWSKLAKGGVSMDILISLSLLLALALSFFNIALYGLLHAQIYFGSGSFLELVILGGRYLDVLLQKQANASFASLYQLQSESSLVLSRKHDAKIPAVLLRPQDEITIDSDSIVPCDCYVIEGSSLVDQSTMSGESMPVMKAVGDFLMSGTKNLTSELVAAVSKNQQESSLQLLIDATASATEQNADDQGVVDTMLACFVSTILLLAATGFLYTFHSMDASTIAFSVRLNIAFERAMAVLAAACPCALGLATPSAVMAGLDAARLRGVIITGGLRALQALSGLTHMVMDKTGTLTEGRLYISACQSTDGSSNRPGQTTLMLLCAAERNHAATHPVAHAVFQWSLSQLDDQQKRAQNEAEIRETSPADPNHSTRGISCEVRLPNSATWVTVHIGGLSFLEDSGISANTLQKHFPQKSDDAATIHYALDYAYQGQLDLHDTIRPSAPSVVSALTAIGIKLTMLTGDVESEANRVSSLLKIPVLSSATLPHQKASFISSLRKSQPHKSTIAMLGDGLNDTPAFAAADVGICLSSSRSFAAAAAATTNNSGVGAAADVAITSPDLMRVAEVIHIAKITMRQARFNVFWVVGYNIIAVALAMGAVEHWGVRVDAARASILMATTPSQIRSLKATSDKEQATPRSIVGDFEWQDVLIPDDVGNGKAKWHYQRRTLLQYAAMASYGFYSFMTSSSPATRAASLGLLFPGAGLVAVCTIGSIVAFTVSTALIPLVMFAWFGAGGVLFPALLWAGTAGLAALLAGDSLLEIAGPTWVGICMIGVAYIAYNTYVANAKGRQKRDERNSYLIKSVQESQAMGVAPERGSRELDLETLRFLQWFIELGRTAHDDFSYHDVIDQFQTSAIRYQLYEAINSLGMYQYIYAPNFHGYVSAAQRNVIEKSLTEKVVGFWKWETLWGKFKLDFDPIKKDNIMVSGYVLQAVGIYQSNTGDDRYTKPGSLEFVIDKSHKYTYDFRSITEAVKRNWDEGPYCLYSCEPNWIYTMCNLTGVSGVVLASRLLNLPYAESMKERFRHALETEFTMSNGSILPIRSELTGFTIPGLAGALADGANSLLCAAYLPAIAHRNWAFSKKETMEWREGSDGQRRIEMKNLIGADKLDPGNYRAGVGAIRATFAPAAAEFGDEDTRVELLRQLDQEFHPVFTTSTGALKNKGLSTIEQGAALRGRMARFQDWTRMIKDGPEKNVKDGPILDRCKFPDVLVAKCFSKDGKGLDIVVYNGKEKGTFELGFSRLRAGVKYELIGDKGGKMVVANADGEADWQVPVDGRTALELRLVQ</sequence>
<comment type="caution">
    <text evidence="1">The sequence shown here is derived from an EMBL/GenBank/DDBJ whole genome shotgun (WGS) entry which is preliminary data.</text>
</comment>
<dbReference type="Proteomes" id="UP001172386">
    <property type="component" value="Unassembled WGS sequence"/>
</dbReference>
<reference evidence="1" key="1">
    <citation type="submission" date="2022-10" db="EMBL/GenBank/DDBJ databases">
        <title>Culturing micro-colonial fungi from biological soil crusts in the Mojave desert and describing Neophaeococcomyces mojavensis, and introducing the new genera and species Taxawa tesnikishii.</title>
        <authorList>
            <person name="Kurbessoian T."/>
            <person name="Stajich J.E."/>
        </authorList>
    </citation>
    <scope>NUCLEOTIDE SEQUENCE</scope>
    <source>
        <strain evidence="1">JES_112</strain>
    </source>
</reference>